<evidence type="ECO:0000313" key="3">
    <source>
        <dbReference type="Proteomes" id="UP000436016"/>
    </source>
</evidence>
<comment type="caution">
    <text evidence="2">The sequence shown here is derived from an EMBL/GenBank/DDBJ whole genome shotgun (WGS) entry which is preliminary data.</text>
</comment>
<evidence type="ECO:0000313" key="2">
    <source>
        <dbReference type="EMBL" id="MXU65515.1"/>
    </source>
</evidence>
<sequence length="146" mass="15951">MTGRWLGGGLVLFAVLFGAALYYFQVYAYYERVSGLSAITVAGQEVAVSEYDGIDADTSGLKLRGCFRTDPQAFDGLPVAAAPTPLTPPRWFDCFDAAALQDDLDAGRATAYMAAENDKDGIDRLVAVYPDGRGFQWRQLNEKYTD</sequence>
<feature type="transmembrane region" description="Helical" evidence="1">
    <location>
        <begin position="6"/>
        <end position="24"/>
    </location>
</feature>
<keyword evidence="1" id="KW-1133">Transmembrane helix</keyword>
<keyword evidence="2" id="KW-0418">Kinase</keyword>
<keyword evidence="1" id="KW-0812">Transmembrane</keyword>
<keyword evidence="1" id="KW-0472">Membrane</keyword>
<dbReference type="EMBL" id="WUWG01000003">
    <property type="protein sequence ID" value="MXU65515.1"/>
    <property type="molecule type" value="Genomic_DNA"/>
</dbReference>
<dbReference type="InterPro" id="IPR045616">
    <property type="entry name" value="DUF6446"/>
</dbReference>
<dbReference type="Pfam" id="PF20044">
    <property type="entry name" value="DUF6446"/>
    <property type="match status" value="1"/>
</dbReference>
<gene>
    <name evidence="2" type="ORF">GSH16_08645</name>
</gene>
<proteinExistence type="predicted"/>
<dbReference type="Proteomes" id="UP000436016">
    <property type="component" value="Unassembled WGS sequence"/>
</dbReference>
<dbReference type="RefSeq" id="WP_160854064.1">
    <property type="nucleotide sequence ID" value="NZ_WUWG01000003.1"/>
</dbReference>
<dbReference type="AlphaFoldDB" id="A0A6B0TUR2"/>
<accession>A0A6B0TUR2</accession>
<reference evidence="2 3" key="1">
    <citation type="submission" date="2019-12" db="EMBL/GenBank/DDBJ databases">
        <title>Strain KN286 was isolated from seawater, which was collected from Caroline Seamount in the tropical western Pacific.</title>
        <authorList>
            <person name="Wang Q."/>
        </authorList>
    </citation>
    <scope>NUCLEOTIDE SEQUENCE [LARGE SCALE GENOMIC DNA]</scope>
    <source>
        <strain evidence="2 3">KN286</strain>
    </source>
</reference>
<name>A0A6B0TUR2_9RHOB</name>
<keyword evidence="2" id="KW-0808">Transferase</keyword>
<evidence type="ECO:0000256" key="1">
    <source>
        <dbReference type="SAM" id="Phobius"/>
    </source>
</evidence>
<dbReference type="GO" id="GO:0016301">
    <property type="term" value="F:kinase activity"/>
    <property type="evidence" value="ECO:0007669"/>
    <property type="project" value="UniProtKB-KW"/>
</dbReference>
<organism evidence="2 3">
    <name type="scientific">Oceanomicrobium pacificus</name>
    <dbReference type="NCBI Taxonomy" id="2692916"/>
    <lineage>
        <taxon>Bacteria</taxon>
        <taxon>Pseudomonadati</taxon>
        <taxon>Pseudomonadota</taxon>
        <taxon>Alphaproteobacteria</taxon>
        <taxon>Rhodobacterales</taxon>
        <taxon>Paracoccaceae</taxon>
        <taxon>Oceanomicrobium</taxon>
    </lineage>
</organism>
<protein>
    <submittedName>
        <fullName evidence="2">Histidine kinase</fullName>
    </submittedName>
</protein>
<keyword evidence="3" id="KW-1185">Reference proteome</keyword>